<evidence type="ECO:0000313" key="3">
    <source>
        <dbReference type="Proteomes" id="UP000604475"/>
    </source>
</evidence>
<reference evidence="2" key="1">
    <citation type="submission" date="2020-12" db="EMBL/GenBank/DDBJ databases">
        <title>Genomic characterization of non-nitrogen-fixing Frankia strains.</title>
        <authorList>
            <person name="Carlos-Shanley C."/>
            <person name="Guerra T."/>
            <person name="Hahn D."/>
        </authorList>
    </citation>
    <scope>NUCLEOTIDE SEQUENCE</scope>
    <source>
        <strain evidence="2">CN6</strain>
    </source>
</reference>
<protein>
    <submittedName>
        <fullName evidence="2">Amidohydrolase family protein</fullName>
    </submittedName>
</protein>
<dbReference type="InterPro" id="IPR032466">
    <property type="entry name" value="Metal_Hydrolase"/>
</dbReference>
<dbReference type="PANTHER" id="PTHR11647">
    <property type="entry name" value="HYDRANTOINASE/DIHYDROPYRIMIDINASE FAMILY MEMBER"/>
    <property type="match status" value="1"/>
</dbReference>
<dbReference type="GO" id="GO:0016812">
    <property type="term" value="F:hydrolase activity, acting on carbon-nitrogen (but not peptide) bonds, in cyclic amides"/>
    <property type="evidence" value="ECO:0007669"/>
    <property type="project" value="TreeGrafter"/>
</dbReference>
<dbReference type="Gene3D" id="3.20.20.140">
    <property type="entry name" value="Metal-dependent hydrolases"/>
    <property type="match status" value="2"/>
</dbReference>
<dbReference type="Pfam" id="PF07969">
    <property type="entry name" value="Amidohydro_3"/>
    <property type="match status" value="1"/>
</dbReference>
<dbReference type="InterPro" id="IPR011059">
    <property type="entry name" value="Metal-dep_hydrolase_composite"/>
</dbReference>
<comment type="caution">
    <text evidence="2">The sequence shown here is derived from an EMBL/GenBank/DDBJ whole genome shotgun (WGS) entry which is preliminary data.</text>
</comment>
<name>A0A937UQ38_9ACTN</name>
<proteinExistence type="predicted"/>
<gene>
    <name evidence="2" type="ORF">I7412_11935</name>
</gene>
<dbReference type="SUPFAM" id="SSF51556">
    <property type="entry name" value="Metallo-dependent hydrolases"/>
    <property type="match status" value="1"/>
</dbReference>
<keyword evidence="3" id="KW-1185">Reference proteome</keyword>
<feature type="domain" description="Amidohydrolase 3" evidence="1">
    <location>
        <begin position="44"/>
        <end position="509"/>
    </location>
</feature>
<dbReference type="InterPro" id="IPR013108">
    <property type="entry name" value="Amidohydro_3"/>
</dbReference>
<dbReference type="EMBL" id="JAEACQ010000164">
    <property type="protein sequence ID" value="MBL7627870.1"/>
    <property type="molecule type" value="Genomic_DNA"/>
</dbReference>
<accession>A0A937UQ38</accession>
<evidence type="ECO:0000259" key="1">
    <source>
        <dbReference type="Pfam" id="PF07969"/>
    </source>
</evidence>
<dbReference type="InterPro" id="IPR050378">
    <property type="entry name" value="Metallo-dep_Hydrolases_sf"/>
</dbReference>
<dbReference type="RefSeq" id="WP_203000967.1">
    <property type="nucleotide sequence ID" value="NZ_JADWYU010000199.1"/>
</dbReference>
<dbReference type="Gene3D" id="2.30.40.10">
    <property type="entry name" value="Urease, subunit C, domain 1"/>
    <property type="match status" value="1"/>
</dbReference>
<dbReference type="AlphaFoldDB" id="A0A937UQ38"/>
<dbReference type="SUPFAM" id="SSF51338">
    <property type="entry name" value="Composite domain of metallo-dependent hydrolases"/>
    <property type="match status" value="1"/>
</dbReference>
<organism evidence="2 3">
    <name type="scientific">Frankia nepalensis</name>
    <dbReference type="NCBI Taxonomy" id="1836974"/>
    <lineage>
        <taxon>Bacteria</taxon>
        <taxon>Bacillati</taxon>
        <taxon>Actinomycetota</taxon>
        <taxon>Actinomycetes</taxon>
        <taxon>Frankiales</taxon>
        <taxon>Frankiaceae</taxon>
        <taxon>Frankia</taxon>
    </lineage>
</organism>
<dbReference type="Proteomes" id="UP000604475">
    <property type="component" value="Unassembled WGS sequence"/>
</dbReference>
<evidence type="ECO:0000313" key="2">
    <source>
        <dbReference type="EMBL" id="MBL7627870.1"/>
    </source>
</evidence>
<dbReference type="GO" id="GO:0005829">
    <property type="term" value="C:cytosol"/>
    <property type="evidence" value="ECO:0007669"/>
    <property type="project" value="TreeGrafter"/>
</dbReference>
<dbReference type="PANTHER" id="PTHR11647:SF1">
    <property type="entry name" value="COLLAPSIN RESPONSE MEDIATOR PROTEIN"/>
    <property type="match status" value="1"/>
</dbReference>
<sequence length="573" mass="60328">MFDLLIVGGTLVDGTGSPRRLADVAITDRRVAAIGDLRGQPAHRTIDASGRVVAPGFIDLHTHYDAQAFWDPTLSPSPLHGVTTVVGGNCGFTIAPLSDDPADGAYLTRMLARVEGIPLETLQLGVPFDWRSTSEYLDRLDGTLSVNAGFMVGHSALRRVVMGAEALERAATAAEITAMCELLADGLRAGALGFSSSWSRTHNDAEGGRVPSRVATRDEVLALCAVCRDFPGTSLEFIPHVTASFDEEILDLMAAMSVAAQRPLNWNVLPVTAGTAGDAAAKLAAGSHAARRGGRVVALTAPMTTALRLSFHSGFMLDAIPGWADVLWLPHDEKLRALADPSVRAALLAGAASADNPLPHITDWDRKEILEVFDPALRRVVGRSAAELAAEAGTTAFDALLDVVVADDLRTTFGSVVEESESDWTARARVWRDPRAVVGASDAGAHLDLFASFQYTTVLLAQGVREHGVISLEEGVAMLTSVPADLYGLVGRGRLTAGAWADIVILDPATVGAGPVHTRFDLPGGAGRLYAEATGIDRVLVGGVDIVVDGEFTAARAGHLLRGGRDTRTVALV</sequence>